<reference evidence="1 2" key="1">
    <citation type="submission" date="2017-11" db="EMBL/GenBank/DDBJ databases">
        <title>De novo assembly and phasing of dikaryotic genomes from two isolates of Puccinia coronata f. sp. avenae, the causal agent of oat crown rust.</title>
        <authorList>
            <person name="Miller M.E."/>
            <person name="Zhang Y."/>
            <person name="Omidvar V."/>
            <person name="Sperschneider J."/>
            <person name="Schwessinger B."/>
            <person name="Raley C."/>
            <person name="Palmer J.M."/>
            <person name="Garnica D."/>
            <person name="Upadhyaya N."/>
            <person name="Rathjen J."/>
            <person name="Taylor J.M."/>
            <person name="Park R.F."/>
            <person name="Dodds P.N."/>
            <person name="Hirsch C.D."/>
            <person name="Kianian S.F."/>
            <person name="Figueroa M."/>
        </authorList>
    </citation>
    <scope>NUCLEOTIDE SEQUENCE [LARGE SCALE GENOMIC DNA]</scope>
    <source>
        <strain evidence="1">12NC29</strain>
    </source>
</reference>
<protein>
    <submittedName>
        <fullName evidence="1">Uncharacterized protein</fullName>
    </submittedName>
</protein>
<dbReference type="Proteomes" id="UP000235388">
    <property type="component" value="Unassembled WGS sequence"/>
</dbReference>
<name>A0A2N5V1P6_9BASI</name>
<dbReference type="AlphaFoldDB" id="A0A2N5V1P6"/>
<evidence type="ECO:0000313" key="1">
    <source>
        <dbReference type="EMBL" id="PLW43921.1"/>
    </source>
</evidence>
<accession>A0A2N5V1P6</accession>
<organism evidence="1 2">
    <name type="scientific">Puccinia coronata f. sp. avenae</name>
    <dbReference type="NCBI Taxonomy" id="200324"/>
    <lineage>
        <taxon>Eukaryota</taxon>
        <taxon>Fungi</taxon>
        <taxon>Dikarya</taxon>
        <taxon>Basidiomycota</taxon>
        <taxon>Pucciniomycotina</taxon>
        <taxon>Pucciniomycetes</taxon>
        <taxon>Pucciniales</taxon>
        <taxon>Pucciniaceae</taxon>
        <taxon>Puccinia</taxon>
    </lineage>
</organism>
<gene>
    <name evidence="1" type="ORF">PCANC_09608</name>
</gene>
<comment type="caution">
    <text evidence="1">The sequence shown here is derived from an EMBL/GenBank/DDBJ whole genome shotgun (WGS) entry which is preliminary data.</text>
</comment>
<dbReference type="EMBL" id="PGCJ01000142">
    <property type="protein sequence ID" value="PLW43921.1"/>
    <property type="molecule type" value="Genomic_DNA"/>
</dbReference>
<sequence length="84" mass="8979">MLSPIATLQAGGRPRLSRTAAQLGLGLICVRALSPRTQGLAAPAPQVSGSVGWGGERSLPWSTQSLNRPASWERRICRLNWLAC</sequence>
<proteinExistence type="predicted"/>
<evidence type="ECO:0000313" key="2">
    <source>
        <dbReference type="Proteomes" id="UP000235388"/>
    </source>
</evidence>
<keyword evidence="2" id="KW-1185">Reference proteome</keyword>